<accession>A0A4R0MRK8</accession>
<dbReference type="OrthoDB" id="1441538at2"/>
<dbReference type="Gene3D" id="2.60.120.330">
    <property type="entry name" value="B-lactam Antibiotic, Isopenicillin N Synthase, Chain"/>
    <property type="match status" value="1"/>
</dbReference>
<feature type="domain" description="Aspartyl/asparaginy/proline hydroxylase" evidence="1">
    <location>
        <begin position="20"/>
        <end position="178"/>
    </location>
</feature>
<evidence type="ECO:0000313" key="2">
    <source>
        <dbReference type="EMBL" id="TCC89599.1"/>
    </source>
</evidence>
<sequence length="240" mass="27371">MDKEPIKQLKLPFEFKVSLLQADMQRIQDSAWVAHYNKADYDGAWRSLALFSKDGTSASIYASMDSNSILKATEIMDVCLYIPKVLDAFKFEKFAVRLMRLDAGAVIKPHRDNALGYENGEFRLHIPIVTNPNVNFVLAGERVIMNEGTCWYINANEEHAVTNNGTTDRIHLVIDGKRNEWTDGIFFALAPESSFQQAEKKMSLRDQELMIAELQRMNTPVAHSIIEQLKNSMNSIKEKR</sequence>
<dbReference type="InterPro" id="IPR007803">
    <property type="entry name" value="Asp/Arg/Pro-Hydrxlase"/>
</dbReference>
<dbReference type="RefSeq" id="WP_131611103.1">
    <property type="nucleotide sequence ID" value="NZ_SJSM01000018.1"/>
</dbReference>
<dbReference type="AlphaFoldDB" id="A0A4R0MRK8"/>
<dbReference type="Pfam" id="PF05118">
    <property type="entry name" value="Asp_Arg_Hydrox"/>
    <property type="match status" value="1"/>
</dbReference>
<evidence type="ECO:0000313" key="3">
    <source>
        <dbReference type="Proteomes" id="UP000291117"/>
    </source>
</evidence>
<dbReference type="Proteomes" id="UP000291117">
    <property type="component" value="Unassembled WGS sequence"/>
</dbReference>
<evidence type="ECO:0000259" key="1">
    <source>
        <dbReference type="Pfam" id="PF05118"/>
    </source>
</evidence>
<protein>
    <submittedName>
        <fullName evidence="2">Aspartyl/asparaginyl beta-hydroxylase domain-containing protein</fullName>
    </submittedName>
</protein>
<name>A0A4R0MRK8_9SPHI</name>
<reference evidence="2 3" key="1">
    <citation type="submission" date="2019-02" db="EMBL/GenBank/DDBJ databases">
        <title>Pedobacter sp. RP-3-8 sp. nov., isolated from Arctic soil.</title>
        <authorList>
            <person name="Dahal R.H."/>
        </authorList>
    </citation>
    <scope>NUCLEOTIDE SEQUENCE [LARGE SCALE GENOMIC DNA]</scope>
    <source>
        <strain evidence="2 3">RP-3-8</strain>
    </source>
</reference>
<dbReference type="SUPFAM" id="SSF51197">
    <property type="entry name" value="Clavaminate synthase-like"/>
    <property type="match status" value="1"/>
</dbReference>
<dbReference type="EMBL" id="SJSM01000018">
    <property type="protein sequence ID" value="TCC89599.1"/>
    <property type="molecule type" value="Genomic_DNA"/>
</dbReference>
<proteinExistence type="predicted"/>
<dbReference type="InterPro" id="IPR027443">
    <property type="entry name" value="IPNS-like_sf"/>
</dbReference>
<organism evidence="2 3">
    <name type="scientific">Pedobacter hiemivivus</name>
    <dbReference type="NCBI Taxonomy" id="2530454"/>
    <lineage>
        <taxon>Bacteria</taxon>
        <taxon>Pseudomonadati</taxon>
        <taxon>Bacteroidota</taxon>
        <taxon>Sphingobacteriia</taxon>
        <taxon>Sphingobacteriales</taxon>
        <taxon>Sphingobacteriaceae</taxon>
        <taxon>Pedobacter</taxon>
    </lineage>
</organism>
<gene>
    <name evidence="2" type="ORF">EZ444_20945</name>
</gene>
<comment type="caution">
    <text evidence="2">The sequence shown here is derived from an EMBL/GenBank/DDBJ whole genome shotgun (WGS) entry which is preliminary data.</text>
</comment>
<keyword evidence="3" id="KW-1185">Reference proteome</keyword>